<evidence type="ECO:0000313" key="6">
    <source>
        <dbReference type="Proteomes" id="UP000325577"/>
    </source>
</evidence>
<comment type="subcellular location">
    <subcellularLocation>
        <location evidence="1">Cytoplasm</location>
    </subcellularLocation>
</comment>
<keyword evidence="2" id="KW-0963">Cytoplasm</keyword>
<dbReference type="AlphaFoldDB" id="A0A5J5B7J8"/>
<evidence type="ECO:0000313" key="5">
    <source>
        <dbReference type="EMBL" id="KAA8538544.1"/>
    </source>
</evidence>
<name>A0A5J5B7J8_9ASTE</name>
<keyword evidence="4" id="KW-0677">Repeat</keyword>
<accession>A0A5J5B7J8</accession>
<reference evidence="5 6" key="1">
    <citation type="submission" date="2019-09" db="EMBL/GenBank/DDBJ databases">
        <title>A chromosome-level genome assembly of the Chinese tupelo Nyssa sinensis.</title>
        <authorList>
            <person name="Yang X."/>
            <person name="Kang M."/>
            <person name="Yang Y."/>
            <person name="Xiong H."/>
            <person name="Wang M."/>
            <person name="Zhang Z."/>
            <person name="Wang Z."/>
            <person name="Wu H."/>
            <person name="Ma T."/>
            <person name="Liu J."/>
            <person name="Xi Z."/>
        </authorList>
    </citation>
    <scope>NUCLEOTIDE SEQUENCE [LARGE SCALE GENOMIC DNA]</scope>
    <source>
        <strain evidence="5">J267</strain>
        <tissue evidence="5">Leaf</tissue>
    </source>
</reference>
<dbReference type="Proteomes" id="UP000325577">
    <property type="component" value="Linkage Group LG15"/>
</dbReference>
<dbReference type="PANTHER" id="PTHR15598">
    <property type="entry name" value="ENHANCER OF MRNA-DECAPPING PROTEIN 4"/>
    <property type="match status" value="1"/>
</dbReference>
<dbReference type="EMBL" id="CM018038">
    <property type="protein sequence ID" value="KAA8538544.1"/>
    <property type="molecule type" value="Genomic_DNA"/>
</dbReference>
<organism evidence="5 6">
    <name type="scientific">Nyssa sinensis</name>
    <dbReference type="NCBI Taxonomy" id="561372"/>
    <lineage>
        <taxon>Eukaryota</taxon>
        <taxon>Viridiplantae</taxon>
        <taxon>Streptophyta</taxon>
        <taxon>Embryophyta</taxon>
        <taxon>Tracheophyta</taxon>
        <taxon>Spermatophyta</taxon>
        <taxon>Magnoliopsida</taxon>
        <taxon>eudicotyledons</taxon>
        <taxon>Gunneridae</taxon>
        <taxon>Pentapetalae</taxon>
        <taxon>asterids</taxon>
        <taxon>Cornales</taxon>
        <taxon>Nyssaceae</taxon>
        <taxon>Nyssa</taxon>
    </lineage>
</organism>
<keyword evidence="3" id="KW-0853">WD repeat</keyword>
<protein>
    <submittedName>
        <fullName evidence="5">Uncharacterized protein</fullName>
    </submittedName>
</protein>
<dbReference type="GO" id="GO:0000932">
    <property type="term" value="C:P-body"/>
    <property type="evidence" value="ECO:0007669"/>
    <property type="project" value="TreeGrafter"/>
</dbReference>
<keyword evidence="6" id="KW-1185">Reference proteome</keyword>
<evidence type="ECO:0000256" key="4">
    <source>
        <dbReference type="ARBA" id="ARBA00022737"/>
    </source>
</evidence>
<evidence type="ECO:0000256" key="2">
    <source>
        <dbReference type="ARBA" id="ARBA00022490"/>
    </source>
</evidence>
<dbReference type="InterPro" id="IPR045152">
    <property type="entry name" value="EDC4-like"/>
</dbReference>
<evidence type="ECO:0000256" key="1">
    <source>
        <dbReference type="ARBA" id="ARBA00004496"/>
    </source>
</evidence>
<sequence length="171" mass="18261">MAGTIRYGERQRRLAMKNGVKKELAAVGPAVARTVTPAVEKTITTAIAEAFQRGVGDKAVNQLEKSVNSKLETTVARQIQSQFQTSGKQALQDAMNSTSSMTQTLSGELADGQRKLLALAGANSKAVNPLVTQLSNGPFGVHEKMHATGVVLDSWFGQQSEDVGTLGFKDW</sequence>
<proteinExistence type="predicted"/>
<evidence type="ECO:0000256" key="3">
    <source>
        <dbReference type="ARBA" id="ARBA00022574"/>
    </source>
</evidence>
<dbReference type="OrthoDB" id="21128at2759"/>
<gene>
    <name evidence="5" type="ORF">F0562_028152</name>
</gene>
<dbReference type="PANTHER" id="PTHR15598:SF5">
    <property type="entry name" value="ENHANCER OF MRNA-DECAPPING PROTEIN 4"/>
    <property type="match status" value="1"/>
</dbReference>
<dbReference type="GO" id="GO:0031087">
    <property type="term" value="P:deadenylation-independent decapping of nuclear-transcribed mRNA"/>
    <property type="evidence" value="ECO:0007669"/>
    <property type="project" value="InterPro"/>
</dbReference>